<dbReference type="HOGENOM" id="CLU_157421_0_0_1"/>
<protein>
    <submittedName>
        <fullName evidence="2">Uncharacterized protein</fullName>
    </submittedName>
</protein>
<dbReference type="InParanoid" id="L8FPG7"/>
<feature type="transmembrane region" description="Helical" evidence="1">
    <location>
        <begin position="105"/>
        <end position="125"/>
    </location>
</feature>
<gene>
    <name evidence="2" type="ORF">GMDG_08859</name>
</gene>
<organism evidence="2 3">
    <name type="scientific">Pseudogymnoascus destructans (strain ATCC MYA-4855 / 20631-21)</name>
    <name type="common">Bat white-nose syndrome fungus</name>
    <name type="synonym">Geomyces destructans</name>
    <dbReference type="NCBI Taxonomy" id="658429"/>
    <lineage>
        <taxon>Eukaryota</taxon>
        <taxon>Fungi</taxon>
        <taxon>Dikarya</taxon>
        <taxon>Ascomycota</taxon>
        <taxon>Pezizomycotina</taxon>
        <taxon>Leotiomycetes</taxon>
        <taxon>Thelebolales</taxon>
        <taxon>Thelebolaceae</taxon>
        <taxon>Pseudogymnoascus</taxon>
    </lineage>
</organism>
<proteinExistence type="predicted"/>
<keyword evidence="1" id="KW-1133">Transmembrane helix</keyword>
<evidence type="ECO:0000256" key="1">
    <source>
        <dbReference type="SAM" id="Phobius"/>
    </source>
</evidence>
<accession>L8FPG7</accession>
<evidence type="ECO:0000313" key="2">
    <source>
        <dbReference type="EMBL" id="ELR02875.1"/>
    </source>
</evidence>
<feature type="transmembrane region" description="Helical" evidence="1">
    <location>
        <begin position="43"/>
        <end position="62"/>
    </location>
</feature>
<dbReference type="VEuPathDB" id="FungiDB:GMDG_08859"/>
<keyword evidence="1" id="KW-0472">Membrane</keyword>
<dbReference type="AlphaFoldDB" id="L8FPG7"/>
<reference evidence="3" key="1">
    <citation type="submission" date="2010-09" db="EMBL/GenBank/DDBJ databases">
        <title>The genome sequence of Geomyces destructans 20631-21.</title>
        <authorList>
            <consortium name="The Broad Institute Genome Sequencing Platform"/>
            <person name="Cuomo C.A."/>
            <person name="Blehert D.S."/>
            <person name="Lorch J.M."/>
            <person name="Young S.K."/>
            <person name="Zeng Q."/>
            <person name="Gargeya S."/>
            <person name="Fitzgerald M."/>
            <person name="Haas B."/>
            <person name="Abouelleil A."/>
            <person name="Alvarado L."/>
            <person name="Arachchi H.M."/>
            <person name="Berlin A."/>
            <person name="Brown A."/>
            <person name="Chapman S.B."/>
            <person name="Chen Z."/>
            <person name="Dunbar C."/>
            <person name="Freedman E."/>
            <person name="Gearin G."/>
            <person name="Gellesch M."/>
            <person name="Goldberg J."/>
            <person name="Griggs A."/>
            <person name="Gujja S."/>
            <person name="Heiman D."/>
            <person name="Howarth C."/>
            <person name="Larson L."/>
            <person name="Lui A."/>
            <person name="MacDonald P.J.P."/>
            <person name="Montmayeur A."/>
            <person name="Murphy C."/>
            <person name="Neiman D."/>
            <person name="Pearson M."/>
            <person name="Priest M."/>
            <person name="Roberts A."/>
            <person name="Saif S."/>
            <person name="Shea T."/>
            <person name="Shenoy N."/>
            <person name="Sisk P."/>
            <person name="Stolte C."/>
            <person name="Sykes S."/>
            <person name="Wortman J."/>
            <person name="Nusbaum C."/>
            <person name="Birren B."/>
        </authorList>
    </citation>
    <scope>NUCLEOTIDE SEQUENCE [LARGE SCALE GENOMIC DNA]</scope>
    <source>
        <strain evidence="3">ATCC MYA-4855 / 20631-21</strain>
    </source>
</reference>
<evidence type="ECO:0000313" key="3">
    <source>
        <dbReference type="Proteomes" id="UP000011064"/>
    </source>
</evidence>
<name>L8FPG7_PSED2</name>
<keyword evidence="1" id="KW-0812">Transmembrane</keyword>
<feature type="transmembrane region" description="Helical" evidence="1">
    <location>
        <begin position="74"/>
        <end position="90"/>
    </location>
</feature>
<dbReference type="Proteomes" id="UP000011064">
    <property type="component" value="Unassembled WGS sequence"/>
</dbReference>
<dbReference type="EMBL" id="GL574462">
    <property type="protein sequence ID" value="ELR02875.1"/>
    <property type="molecule type" value="Genomic_DNA"/>
</dbReference>
<keyword evidence="3" id="KW-1185">Reference proteome</keyword>
<sequence>MVGAQWRNMIGWFVQYEEEKLRKQEASSGGPRGMIAINSFDPLTLLLLAAVNPAVIAVAVIMGRSADQWQKLPIAAFAASIAGFLLYWLGGEIGVFKIHAIGGEAAIFMLQIVFGLIWAGLAYALKSRASPSK</sequence>